<dbReference type="GO" id="GO:0005874">
    <property type="term" value="C:microtubule"/>
    <property type="evidence" value="ECO:0007669"/>
    <property type="project" value="UniProtKB-KW"/>
</dbReference>
<name>T1IRI2_STRMM</name>
<keyword evidence="6" id="KW-0963">Cytoplasm</keyword>
<dbReference type="PANTHER" id="PTHR34930">
    <property type="entry name" value="GEO05313P1"/>
    <property type="match status" value="1"/>
</dbReference>
<dbReference type="InterPro" id="IPR033335">
    <property type="entry name" value="JUPITER"/>
</dbReference>
<dbReference type="HOGENOM" id="CLU_1706471_0_0_1"/>
<protein>
    <recommendedName>
        <fullName evidence="5">Microtubule-associated protein Jupiter</fullName>
    </recommendedName>
</protein>
<evidence type="ECO:0000313" key="12">
    <source>
        <dbReference type="Proteomes" id="UP000014500"/>
    </source>
</evidence>
<evidence type="ECO:0000256" key="7">
    <source>
        <dbReference type="ARBA" id="ARBA00022553"/>
    </source>
</evidence>
<keyword evidence="12" id="KW-1185">Reference proteome</keyword>
<evidence type="ECO:0000256" key="10">
    <source>
        <dbReference type="SAM" id="MobiDB-lite"/>
    </source>
</evidence>
<evidence type="ECO:0000256" key="8">
    <source>
        <dbReference type="ARBA" id="ARBA00022701"/>
    </source>
</evidence>
<dbReference type="AlphaFoldDB" id="T1IRI2"/>
<evidence type="ECO:0000313" key="11">
    <source>
        <dbReference type="EnsemblMetazoa" id="SMAR003675-PA"/>
    </source>
</evidence>
<evidence type="ECO:0000256" key="9">
    <source>
        <dbReference type="ARBA" id="ARBA00023242"/>
    </source>
</evidence>
<dbReference type="GO" id="GO:0005634">
    <property type="term" value="C:nucleus"/>
    <property type="evidence" value="ECO:0007669"/>
    <property type="project" value="UniProtKB-SubCell"/>
</dbReference>
<keyword evidence="9" id="KW-0539">Nucleus</keyword>
<reference evidence="12" key="1">
    <citation type="submission" date="2011-05" db="EMBL/GenBank/DDBJ databases">
        <authorList>
            <person name="Richards S.R."/>
            <person name="Qu J."/>
            <person name="Jiang H."/>
            <person name="Jhangiani S.N."/>
            <person name="Agravi P."/>
            <person name="Goodspeed R."/>
            <person name="Gross S."/>
            <person name="Mandapat C."/>
            <person name="Jackson L."/>
            <person name="Mathew T."/>
            <person name="Pu L."/>
            <person name="Thornton R."/>
            <person name="Saada N."/>
            <person name="Wilczek-Boney K.B."/>
            <person name="Lee S."/>
            <person name="Kovar C."/>
            <person name="Wu Y."/>
            <person name="Scherer S.E."/>
            <person name="Worley K.C."/>
            <person name="Muzny D.M."/>
            <person name="Gibbs R."/>
        </authorList>
    </citation>
    <scope>NUCLEOTIDE SEQUENCE</scope>
    <source>
        <strain evidence="12">Brora</strain>
    </source>
</reference>
<comment type="similarity">
    <text evidence="4">Belongs to the MAP Jupiter family.</text>
</comment>
<dbReference type="PANTHER" id="PTHR34930:SF2">
    <property type="entry name" value="MICROTUBULE-ASSOCIATED PROTEIN JUPITER"/>
    <property type="match status" value="1"/>
</dbReference>
<comment type="subcellular location">
    <subcellularLocation>
        <location evidence="3">Cytoplasm</location>
        <location evidence="3">Cytoskeleton</location>
        <location evidence="3">Spindle</location>
    </subcellularLocation>
    <subcellularLocation>
        <location evidence="2">Nucleus</location>
    </subcellularLocation>
</comment>
<dbReference type="Proteomes" id="UP000014500">
    <property type="component" value="Unassembled WGS sequence"/>
</dbReference>
<sequence length="154" mass="16780">MEQDKLETILKPPGGGSSDIFGTTSAQENSARAAEYKIKNAGNDTSSRIFGLLESGETPRKVKNYLKSNVFQEPDSAQKQVALDEVVESDKESDVCCKDETAITPIDIGDFESGLGNPITGEGYKSEDIETEKCMRHPQVRVRNPPGGPSTKLW</sequence>
<dbReference type="PhylomeDB" id="T1IRI2"/>
<comment type="function">
    <text evidence="1">Binds to all microtubule populations.</text>
</comment>
<keyword evidence="7" id="KW-0597">Phosphoprotein</keyword>
<evidence type="ECO:0000256" key="4">
    <source>
        <dbReference type="ARBA" id="ARBA00005344"/>
    </source>
</evidence>
<feature type="region of interest" description="Disordered" evidence="10">
    <location>
        <begin position="1"/>
        <end position="26"/>
    </location>
</feature>
<evidence type="ECO:0000256" key="3">
    <source>
        <dbReference type="ARBA" id="ARBA00004186"/>
    </source>
</evidence>
<dbReference type="EnsemblMetazoa" id="SMAR003675-RA">
    <property type="protein sequence ID" value="SMAR003675-PA"/>
    <property type="gene ID" value="SMAR003675"/>
</dbReference>
<dbReference type="GO" id="GO:0005819">
    <property type="term" value="C:spindle"/>
    <property type="evidence" value="ECO:0007669"/>
    <property type="project" value="UniProtKB-SubCell"/>
</dbReference>
<dbReference type="EMBL" id="JH431361">
    <property type="status" value="NOT_ANNOTATED_CDS"/>
    <property type="molecule type" value="Genomic_DNA"/>
</dbReference>
<evidence type="ECO:0000256" key="6">
    <source>
        <dbReference type="ARBA" id="ARBA00022490"/>
    </source>
</evidence>
<evidence type="ECO:0000256" key="2">
    <source>
        <dbReference type="ARBA" id="ARBA00004123"/>
    </source>
</evidence>
<proteinExistence type="inferred from homology"/>
<evidence type="ECO:0000256" key="1">
    <source>
        <dbReference type="ARBA" id="ARBA00003805"/>
    </source>
</evidence>
<evidence type="ECO:0000256" key="5">
    <source>
        <dbReference type="ARBA" id="ARBA00021471"/>
    </source>
</evidence>
<organism evidence="11 12">
    <name type="scientific">Strigamia maritima</name>
    <name type="common">European centipede</name>
    <name type="synonym">Geophilus maritimus</name>
    <dbReference type="NCBI Taxonomy" id="126957"/>
    <lineage>
        <taxon>Eukaryota</taxon>
        <taxon>Metazoa</taxon>
        <taxon>Ecdysozoa</taxon>
        <taxon>Arthropoda</taxon>
        <taxon>Myriapoda</taxon>
        <taxon>Chilopoda</taxon>
        <taxon>Pleurostigmophora</taxon>
        <taxon>Geophilomorpha</taxon>
        <taxon>Linotaeniidae</taxon>
        <taxon>Strigamia</taxon>
    </lineage>
</organism>
<reference evidence="11" key="2">
    <citation type="submission" date="2015-02" db="UniProtKB">
        <authorList>
            <consortium name="EnsemblMetazoa"/>
        </authorList>
    </citation>
    <scope>IDENTIFICATION</scope>
</reference>
<keyword evidence="8" id="KW-0493">Microtubule</keyword>
<accession>T1IRI2</accession>